<feature type="binding site" evidence="11 13">
    <location>
        <begin position="362"/>
        <end position="366"/>
    </location>
    <ligand>
        <name>substrate</name>
    </ligand>
</feature>
<feature type="binding site" evidence="14">
    <location>
        <position position="74"/>
    </location>
    <ligand>
        <name>Zn(2+)</name>
        <dbReference type="ChEBI" id="CHEBI:29105"/>
        <label>1</label>
        <note>catalytic</note>
    </ligand>
</feature>
<organism evidence="16 17">
    <name type="scientific">Agrilactobacillus composti DSM 18527 = JCM 14202</name>
    <dbReference type="NCBI Taxonomy" id="1423734"/>
    <lineage>
        <taxon>Bacteria</taxon>
        <taxon>Bacillati</taxon>
        <taxon>Bacillota</taxon>
        <taxon>Bacilli</taxon>
        <taxon>Lactobacillales</taxon>
        <taxon>Lactobacillaceae</taxon>
        <taxon>Agrilactobacillus</taxon>
    </lineage>
</organism>
<dbReference type="EC" id="3.1.-.-" evidence="11"/>
<dbReference type="FunFam" id="3.10.20.580:FF:000001">
    <property type="entry name" value="Ribonuclease J"/>
    <property type="match status" value="1"/>
</dbReference>
<dbReference type="NCBIfam" id="TIGR00649">
    <property type="entry name" value="MG423"/>
    <property type="match status" value="1"/>
</dbReference>
<dbReference type="InterPro" id="IPR036866">
    <property type="entry name" value="RibonucZ/Hydroxyglut_hydro"/>
</dbReference>
<dbReference type="PANTHER" id="PTHR43694:SF4">
    <property type="entry name" value="RIBONUCLEASE J 2"/>
    <property type="match status" value="1"/>
</dbReference>
<dbReference type="InterPro" id="IPR055132">
    <property type="entry name" value="RNase_J_b_CASP"/>
</dbReference>
<evidence type="ECO:0000256" key="9">
    <source>
        <dbReference type="ARBA" id="ARBA00022839"/>
    </source>
</evidence>
<feature type="active site" description="Proton donor" evidence="12">
    <location>
        <position position="193"/>
    </location>
</feature>
<proteinExistence type="inferred from homology"/>
<comment type="cofactor">
    <cofactor evidence="14">
        <name>Zn(2+)</name>
        <dbReference type="ChEBI" id="CHEBI:29105"/>
    </cofactor>
    <text evidence="14">Binds 2 Zn(2+) ions per subunit. It is not clear if Zn(2+) or Mg(2+) is physiologically important.</text>
</comment>
<evidence type="ECO:0000256" key="8">
    <source>
        <dbReference type="ARBA" id="ARBA00022833"/>
    </source>
</evidence>
<dbReference type="Pfam" id="PF07521">
    <property type="entry name" value="RMMBL"/>
    <property type="match status" value="1"/>
</dbReference>
<keyword evidence="17" id="KW-1185">Reference proteome</keyword>
<feature type="binding site" evidence="14">
    <location>
        <position position="45"/>
    </location>
    <ligand>
        <name>Ca(2+)</name>
        <dbReference type="ChEBI" id="CHEBI:29108"/>
    </ligand>
</feature>
<dbReference type="Gene3D" id="3.10.20.580">
    <property type="match status" value="1"/>
</dbReference>
<evidence type="ECO:0000256" key="12">
    <source>
        <dbReference type="PIRSR" id="PIRSR004803-1"/>
    </source>
</evidence>
<evidence type="ECO:0000256" key="1">
    <source>
        <dbReference type="ARBA" id="ARBA00004496"/>
    </source>
</evidence>
<feature type="binding site" evidence="14">
    <location>
        <position position="72"/>
    </location>
    <ligand>
        <name>Zn(2+)</name>
        <dbReference type="ChEBI" id="CHEBI:29105"/>
        <label>1</label>
        <note>catalytic</note>
    </ligand>
</feature>
<dbReference type="GO" id="GO:0004521">
    <property type="term" value="F:RNA endonuclease activity"/>
    <property type="evidence" value="ECO:0007669"/>
    <property type="project" value="UniProtKB-UniRule"/>
</dbReference>
<dbReference type="GO" id="GO:0003723">
    <property type="term" value="F:RNA binding"/>
    <property type="evidence" value="ECO:0007669"/>
    <property type="project" value="UniProtKB-UniRule"/>
</dbReference>
<keyword evidence="9 11" id="KW-0269">Exonuclease</keyword>
<dbReference type="GO" id="GO:0004534">
    <property type="term" value="F:5'-3' RNA exonuclease activity"/>
    <property type="evidence" value="ECO:0007669"/>
    <property type="project" value="UniProtKB-UniRule"/>
</dbReference>
<comment type="function">
    <text evidence="11">An RNase that has 5'-3' exonuclease and possibly endonuclease activity. Involved in maturation of rRNA and in some organisms also mRNA maturation and/or decay.</text>
</comment>
<accession>X0PNE6</accession>
<evidence type="ECO:0000256" key="4">
    <source>
        <dbReference type="ARBA" id="ARBA00022722"/>
    </source>
</evidence>
<name>X0PNE6_9LACO</name>
<feature type="binding site" evidence="14">
    <location>
        <position position="47"/>
    </location>
    <ligand>
        <name>Ca(2+)</name>
        <dbReference type="ChEBI" id="CHEBI:29108"/>
    </ligand>
</feature>
<dbReference type="CDD" id="cd07714">
    <property type="entry name" value="RNaseJ_MBL-fold"/>
    <property type="match status" value="1"/>
</dbReference>
<reference evidence="16 17" key="1">
    <citation type="journal article" date="2015" name="Genome Announc.">
        <title>Expanding the biotechnology potential of lactobacilli through comparative genomics of 213 strains and associated genera.</title>
        <authorList>
            <person name="Sun Z."/>
            <person name="Harris H.M."/>
            <person name="McCann A."/>
            <person name="Guo C."/>
            <person name="Argimon S."/>
            <person name="Zhang W."/>
            <person name="Yang X."/>
            <person name="Jeffery I.B."/>
            <person name="Cooney J.C."/>
            <person name="Kagawa T.F."/>
            <person name="Liu W."/>
            <person name="Song Y."/>
            <person name="Salvetti E."/>
            <person name="Wrobel A."/>
            <person name="Rasinkangas P."/>
            <person name="Parkhill J."/>
            <person name="Rea M.C."/>
            <person name="O'Sullivan O."/>
            <person name="Ritari J."/>
            <person name="Douillard F.P."/>
            <person name="Paul Ross R."/>
            <person name="Yang R."/>
            <person name="Briner A.E."/>
            <person name="Felis G.E."/>
            <person name="de Vos W.M."/>
            <person name="Barrangou R."/>
            <person name="Klaenhammer T.R."/>
            <person name="Caufield P.W."/>
            <person name="Cui Y."/>
            <person name="Zhang H."/>
            <person name="O'Toole P.W."/>
        </authorList>
    </citation>
    <scope>NUCLEOTIDE SEQUENCE [LARGE SCALE GENOMIC DNA]</scope>
    <source>
        <strain evidence="16 17">DSM 18527</strain>
    </source>
</reference>
<feature type="binding site" evidence="14">
    <location>
        <position position="70"/>
    </location>
    <ligand>
        <name>Zn(2+)</name>
        <dbReference type="ChEBI" id="CHEBI:29105"/>
        <label>1</label>
        <note>catalytic</note>
    </ligand>
</feature>
<dbReference type="HAMAP" id="MF_01491">
    <property type="entry name" value="RNase_J_bact"/>
    <property type="match status" value="1"/>
</dbReference>
<evidence type="ECO:0000256" key="5">
    <source>
        <dbReference type="ARBA" id="ARBA00022723"/>
    </source>
</evidence>
<dbReference type="Proteomes" id="UP000051236">
    <property type="component" value="Unassembled WGS sequence"/>
</dbReference>
<keyword evidence="5 14" id="KW-0479">Metal-binding</keyword>
<dbReference type="RefSeq" id="WP_035451640.1">
    <property type="nucleotide sequence ID" value="NZ_AZGA01000002.1"/>
</dbReference>
<dbReference type="SMART" id="SM00849">
    <property type="entry name" value="Lactamase_B"/>
    <property type="match status" value="1"/>
</dbReference>
<feature type="binding site" evidence="14">
    <location>
        <position position="161"/>
    </location>
    <ligand>
        <name>Zn(2+)</name>
        <dbReference type="ChEBI" id="CHEBI:29105"/>
        <label>1</label>
        <note>catalytic</note>
    </ligand>
</feature>
<gene>
    <name evidence="11" type="primary">rnj</name>
    <name evidence="16" type="ORF">FC83_GL002467</name>
</gene>
<evidence type="ECO:0000256" key="6">
    <source>
        <dbReference type="ARBA" id="ARBA00022759"/>
    </source>
</evidence>
<feature type="binding site" evidence="14">
    <location>
        <position position="441"/>
    </location>
    <ligand>
        <name>Ca(2+)</name>
        <dbReference type="ChEBI" id="CHEBI:29108"/>
    </ligand>
</feature>
<keyword evidence="7 11" id="KW-0378">Hydrolase</keyword>
<keyword evidence="2 11" id="KW-0963">Cytoplasm</keyword>
<dbReference type="PATRIC" id="fig|1423734.3.peg.2501"/>
<feature type="binding site" evidence="13">
    <location>
        <begin position="230"/>
        <end position="232"/>
    </location>
    <ligand>
        <name>substrate</name>
    </ligand>
</feature>
<keyword evidence="8 14" id="KW-0862">Zinc</keyword>
<dbReference type="PIRSF" id="PIRSF004803">
    <property type="entry name" value="RnjA"/>
    <property type="match status" value="1"/>
</dbReference>
<dbReference type="PANTHER" id="PTHR43694">
    <property type="entry name" value="RIBONUCLEASE J"/>
    <property type="match status" value="1"/>
</dbReference>
<dbReference type="GO" id="GO:0008270">
    <property type="term" value="F:zinc ion binding"/>
    <property type="evidence" value="ECO:0007669"/>
    <property type="project" value="InterPro"/>
</dbReference>
<evidence type="ECO:0000313" key="17">
    <source>
        <dbReference type="Proteomes" id="UP000051236"/>
    </source>
</evidence>
<dbReference type="Pfam" id="PF22505">
    <property type="entry name" value="RNase_J_b_CASP"/>
    <property type="match status" value="1"/>
</dbReference>
<comment type="subunit">
    <text evidence="11">Homodimer, may be a subunit of the RNA degradosome.</text>
</comment>
<dbReference type="GO" id="GO:0005737">
    <property type="term" value="C:cytoplasm"/>
    <property type="evidence" value="ECO:0007669"/>
    <property type="project" value="UniProtKB-SubCell"/>
</dbReference>
<dbReference type="OrthoDB" id="9758375at2"/>
<dbReference type="InterPro" id="IPR042173">
    <property type="entry name" value="RNase_J_2"/>
</dbReference>
<feature type="domain" description="Metallo-beta-lactamase" evidence="15">
    <location>
        <begin position="17"/>
        <end position="211"/>
    </location>
</feature>
<dbReference type="eggNOG" id="COG0595">
    <property type="taxonomic scope" value="Bacteria"/>
</dbReference>
<dbReference type="EMBL" id="AZGA01000002">
    <property type="protein sequence ID" value="KRM36593.1"/>
    <property type="molecule type" value="Genomic_DNA"/>
</dbReference>
<dbReference type="InterPro" id="IPR011108">
    <property type="entry name" value="RMMBL"/>
</dbReference>
<evidence type="ECO:0000256" key="7">
    <source>
        <dbReference type="ARBA" id="ARBA00022801"/>
    </source>
</evidence>
<dbReference type="Gene3D" id="3.60.15.10">
    <property type="entry name" value="Ribonuclease Z/Hydroxyacylglutathione hydrolase-like"/>
    <property type="match status" value="1"/>
</dbReference>
<dbReference type="InterPro" id="IPR041636">
    <property type="entry name" value="RNase_J_C"/>
</dbReference>
<dbReference type="InterPro" id="IPR030854">
    <property type="entry name" value="RNase_J_bac"/>
</dbReference>
<dbReference type="InterPro" id="IPR004613">
    <property type="entry name" value="RNase_J"/>
</dbReference>
<evidence type="ECO:0000256" key="2">
    <source>
        <dbReference type="ARBA" id="ARBA00022490"/>
    </source>
</evidence>
<evidence type="ECO:0000256" key="3">
    <source>
        <dbReference type="ARBA" id="ARBA00022552"/>
    </source>
</evidence>
<evidence type="ECO:0000259" key="15">
    <source>
        <dbReference type="SMART" id="SM00849"/>
    </source>
</evidence>
<feature type="binding site" evidence="14">
    <location>
        <position position="139"/>
    </location>
    <ligand>
        <name>Zn(2+)</name>
        <dbReference type="ChEBI" id="CHEBI:29105"/>
        <label>1</label>
        <note>catalytic</note>
    </ligand>
</feature>
<keyword evidence="14" id="KW-0106">Calcium</keyword>
<dbReference type="STRING" id="1423734.FC83_GL002467"/>
<feature type="active site" description="Proton acceptor" evidence="12">
    <location>
        <position position="366"/>
    </location>
</feature>
<dbReference type="GO" id="GO:0006364">
    <property type="term" value="P:rRNA processing"/>
    <property type="evidence" value="ECO:0007669"/>
    <property type="project" value="UniProtKB-UniRule"/>
</dbReference>
<evidence type="ECO:0000313" key="16">
    <source>
        <dbReference type="EMBL" id="KRM36593.1"/>
    </source>
</evidence>
<dbReference type="Gene3D" id="3.40.50.10710">
    <property type="entry name" value="Metallo-hydrolase/oxidoreductase"/>
    <property type="match status" value="1"/>
</dbReference>
<dbReference type="Pfam" id="PF00753">
    <property type="entry name" value="Lactamase_B"/>
    <property type="match status" value="1"/>
</dbReference>
<dbReference type="AlphaFoldDB" id="X0PNE6"/>
<keyword evidence="4 11" id="KW-0540">Nuclease</keyword>
<sequence length="571" mass="64016">MSQNIKVIPLGGLRENGKNMYAVEVDDEIFILDCGLKYPENELLGIDVVIPDFSYLEENIDKIVGVFLTHGHADAIGALPYFLKSRDIPVFGSKLTIELAKINTERDPLSKKFNDFHVVDEKTAIDFENATVSFFKTTHSIPGSFGISIKTELGNIVYTGDFKFDQSATPMYQTDFARLTQIGAQGVILLLSDSANAESARPSVNELEIGRYVEETFKYHNGRIIVASVASNIARIQQVFDAAYRTGRKVVLTGRDLERIIRTAMRLDYLKIESDDILVPIKDMAKYDDDQLVILETGRMGEPLKALQKMAQKRNRSIHIHENDLVFITTTPSYAMETNVARTKDMIYRAGGEVKSISDDLHASGHANKNELQLMINLLNPKYLMPIQGEYRLMDAHAEIAHETGLPFKNIFLAQNGDVLSVEAEGVHLGTAVDSGNVMIDGSGVGDIGNIVLRDRKVLSEDGIFVAVVTIDRKNKKIVAKPKVITRGFVYIKANRDLMAESIDIVANTIQNNLDHKEFDWSTLKQDLREDLGHFLYEQTHRHPVILPVIMEINQNKLRSQSRKHPTNTSN</sequence>
<dbReference type="InterPro" id="IPR001279">
    <property type="entry name" value="Metallo-B-lactamas"/>
</dbReference>
<dbReference type="SUPFAM" id="SSF56281">
    <property type="entry name" value="Metallo-hydrolase/oxidoreductase"/>
    <property type="match status" value="1"/>
</dbReference>
<comment type="cofactor">
    <cofactor evidence="14">
        <name>Ca(2+)</name>
        <dbReference type="ChEBI" id="CHEBI:29108"/>
    </cofactor>
    <text evidence="14">Binds 1 Ca(2+) cation per subunit. Seen in 1 crystal structure, it is not clear if it is physiologically important.</text>
</comment>
<keyword evidence="6 11" id="KW-0255">Endonuclease</keyword>
<comment type="similarity">
    <text evidence="11">Belongs to the metallo-beta-lactamase superfamily. RNA-metabolizing metallo-beta-lactamase-like family. Bacterial RNase J subfamily.</text>
</comment>
<evidence type="ECO:0000256" key="13">
    <source>
        <dbReference type="PIRSR" id="PIRSR004803-2"/>
    </source>
</evidence>
<keyword evidence="3 11" id="KW-0698">rRNA processing</keyword>
<comment type="caution">
    <text evidence="16">The sequence shown here is derived from an EMBL/GenBank/DDBJ whole genome shotgun (WGS) entry which is preliminary data.</text>
</comment>
<dbReference type="Pfam" id="PF17770">
    <property type="entry name" value="RNase_J_C"/>
    <property type="match status" value="1"/>
</dbReference>
<keyword evidence="10 11" id="KW-0694">RNA-binding</keyword>
<evidence type="ECO:0000256" key="10">
    <source>
        <dbReference type="ARBA" id="ARBA00022884"/>
    </source>
</evidence>
<evidence type="ECO:0000256" key="11">
    <source>
        <dbReference type="HAMAP-Rule" id="MF_01491"/>
    </source>
</evidence>
<comment type="subcellular location">
    <subcellularLocation>
        <location evidence="1 11">Cytoplasm</location>
    </subcellularLocation>
</comment>
<protein>
    <recommendedName>
        <fullName evidence="11">Ribonuclease J</fullName>
        <shortName evidence="11">RNase J</shortName>
        <ecNumber evidence="11">3.1.-.-</ecNumber>
    </recommendedName>
</protein>
<evidence type="ECO:0000256" key="14">
    <source>
        <dbReference type="PIRSR" id="PIRSR004803-3"/>
    </source>
</evidence>